<dbReference type="AlphaFoldDB" id="A0A0K1Q8X0"/>
<keyword evidence="3" id="KW-1185">Reference proteome</keyword>
<evidence type="ECO:0000313" key="3">
    <source>
        <dbReference type="Proteomes" id="UP000064967"/>
    </source>
</evidence>
<dbReference type="EMBL" id="CP012333">
    <property type="protein sequence ID" value="AKV02221.1"/>
    <property type="molecule type" value="Genomic_DNA"/>
</dbReference>
<reference evidence="2 3" key="1">
    <citation type="submission" date="2015-08" db="EMBL/GenBank/DDBJ databases">
        <authorList>
            <person name="Babu N.S."/>
            <person name="Beckwith C.J."/>
            <person name="Beseler K.G."/>
            <person name="Brison A."/>
            <person name="Carone J.V."/>
            <person name="Caskin T.P."/>
            <person name="Diamond M."/>
            <person name="Durham M.E."/>
            <person name="Foxe J.M."/>
            <person name="Go M."/>
            <person name="Henderson B.A."/>
            <person name="Jones I.B."/>
            <person name="McGettigan J.A."/>
            <person name="Micheletti S.J."/>
            <person name="Nasrallah M.E."/>
            <person name="Ortiz D."/>
            <person name="Piller C.R."/>
            <person name="Privatt S.R."/>
            <person name="Schneider S.L."/>
            <person name="Sharp S."/>
            <person name="Smith T.C."/>
            <person name="Stanton J.D."/>
            <person name="Ullery H.E."/>
            <person name="Wilson R.J."/>
            <person name="Serrano M.G."/>
            <person name="Buck G."/>
            <person name="Lee V."/>
            <person name="Wang Y."/>
            <person name="Carvalho R."/>
            <person name="Voegtly L."/>
            <person name="Shi R."/>
            <person name="Duckworth R."/>
            <person name="Johnson A."/>
            <person name="Loviza R."/>
            <person name="Walstead R."/>
            <person name="Shah Z."/>
            <person name="Kiflezghi M."/>
            <person name="Wade K."/>
            <person name="Ball S.L."/>
            <person name="Bradley K.W."/>
            <person name="Asai D.J."/>
            <person name="Bowman C.A."/>
            <person name="Russell D.A."/>
            <person name="Pope W.H."/>
            <person name="Jacobs-Sera D."/>
            <person name="Hendrix R.W."/>
            <person name="Hatfull G.F."/>
        </authorList>
    </citation>
    <scope>NUCLEOTIDE SEQUENCE [LARGE SCALE GENOMIC DNA]</scope>
    <source>
        <strain evidence="2 3">DSM 27648</strain>
    </source>
</reference>
<evidence type="ECO:0000256" key="1">
    <source>
        <dbReference type="SAM" id="MobiDB-lite"/>
    </source>
</evidence>
<dbReference type="RefSeq" id="WP_146653168.1">
    <property type="nucleotide sequence ID" value="NZ_CP012333.1"/>
</dbReference>
<dbReference type="Proteomes" id="UP000064967">
    <property type="component" value="Chromosome"/>
</dbReference>
<dbReference type="OrthoDB" id="5523496at2"/>
<sequence>MTREQIETILKTSGAKTDKEGGYALPEGSNLTLHLAHDGANIALQKVESVRFDGELLFARSAKQTVAVVAQDVFAVALEGASGQPARRPAGFL</sequence>
<accession>A0A0K1Q8X0</accession>
<feature type="region of interest" description="Disordered" evidence="1">
    <location>
        <begin position="1"/>
        <end position="22"/>
    </location>
</feature>
<dbReference type="KEGG" id="llu:AKJ09_08884"/>
<name>A0A0K1Q8X0_9BACT</name>
<evidence type="ECO:0000313" key="2">
    <source>
        <dbReference type="EMBL" id="AKV02221.1"/>
    </source>
</evidence>
<organism evidence="2 3">
    <name type="scientific">Labilithrix luteola</name>
    <dbReference type="NCBI Taxonomy" id="1391654"/>
    <lineage>
        <taxon>Bacteria</taxon>
        <taxon>Pseudomonadati</taxon>
        <taxon>Myxococcota</taxon>
        <taxon>Polyangia</taxon>
        <taxon>Polyangiales</taxon>
        <taxon>Labilitrichaceae</taxon>
        <taxon>Labilithrix</taxon>
    </lineage>
</organism>
<dbReference type="STRING" id="1391654.AKJ09_08884"/>
<protein>
    <submittedName>
        <fullName evidence="2">Uncharacterized protein</fullName>
    </submittedName>
</protein>
<proteinExistence type="predicted"/>
<gene>
    <name evidence="2" type="ORF">AKJ09_08884</name>
</gene>